<dbReference type="EMBL" id="JAUTFT010000033">
    <property type="protein sequence ID" value="MDW8636243.1"/>
    <property type="molecule type" value="Genomic_DNA"/>
</dbReference>
<comment type="caution">
    <text evidence="2">The sequence shown here is derived from an EMBL/GenBank/DDBJ whole genome shotgun (WGS) entry which is preliminary data.</text>
</comment>
<reference evidence="2" key="1">
    <citation type="submission" date="2023-07" db="EMBL/GenBank/DDBJ databases">
        <title>Characterization of virulence traits, antimicrobial resistance genes carried by mobile genetic elements and competence in Streptococcus suis strains isolated in France.</title>
        <authorList>
            <person name="Dechene-Tempier M."/>
            <person name="Marois-Crehan C."/>
            <person name="De Boisseson C."/>
            <person name="Lucas P."/>
            <person name="Bougeard S."/>
            <person name="Libante V."/>
            <person name="Payot S."/>
        </authorList>
    </citation>
    <scope>NUCLEOTIDE SEQUENCE</scope>
    <source>
        <strain evidence="2">1532</strain>
    </source>
</reference>
<keyword evidence="1" id="KW-0812">Transmembrane</keyword>
<accession>A0AAP6DXZ2</accession>
<evidence type="ECO:0000313" key="3">
    <source>
        <dbReference type="Proteomes" id="UP001272448"/>
    </source>
</evidence>
<keyword evidence="1" id="KW-1133">Transmembrane helix</keyword>
<sequence>MKTLKVYKDDNYEIFGEEDQYIVKDIQEQKYYKLTATEIKNFNLKFKNREEKISSLNLFIFFIILFSLEIFNIYIILKSVVGEILDITKQRTE</sequence>
<evidence type="ECO:0000313" key="2">
    <source>
        <dbReference type="EMBL" id="MDW8636243.1"/>
    </source>
</evidence>
<dbReference type="AlphaFoldDB" id="A0AAP6DXZ2"/>
<protein>
    <submittedName>
        <fullName evidence="2">Uncharacterized protein</fullName>
    </submittedName>
</protein>
<proteinExistence type="predicted"/>
<evidence type="ECO:0000256" key="1">
    <source>
        <dbReference type="SAM" id="Phobius"/>
    </source>
</evidence>
<name>A0AAP6DXZ2_STRSU</name>
<gene>
    <name evidence="2" type="ORF">Q7V77_11190</name>
</gene>
<feature type="transmembrane region" description="Helical" evidence="1">
    <location>
        <begin position="56"/>
        <end position="77"/>
    </location>
</feature>
<organism evidence="2 3">
    <name type="scientific">Streptococcus suis</name>
    <dbReference type="NCBI Taxonomy" id="1307"/>
    <lineage>
        <taxon>Bacteria</taxon>
        <taxon>Bacillati</taxon>
        <taxon>Bacillota</taxon>
        <taxon>Bacilli</taxon>
        <taxon>Lactobacillales</taxon>
        <taxon>Streptococcaceae</taxon>
        <taxon>Streptococcus</taxon>
    </lineage>
</organism>
<keyword evidence="1" id="KW-0472">Membrane</keyword>
<dbReference type="Proteomes" id="UP001272448">
    <property type="component" value="Unassembled WGS sequence"/>
</dbReference>